<organism evidence="4 5">
    <name type="scientific">Saccharibacillus brassicae</name>
    <dbReference type="NCBI Taxonomy" id="2583377"/>
    <lineage>
        <taxon>Bacteria</taxon>
        <taxon>Bacillati</taxon>
        <taxon>Bacillota</taxon>
        <taxon>Bacilli</taxon>
        <taxon>Bacillales</taxon>
        <taxon>Paenibacillaceae</taxon>
        <taxon>Saccharibacillus</taxon>
    </lineage>
</organism>
<reference evidence="4 5" key="1">
    <citation type="submission" date="2019-06" db="EMBL/GenBank/DDBJ databases">
        <title>Saccharibacillus brassicae sp. nov., an endophytic bacterium isolated from Chinese cabbage seeds (Brassica pekinensis).</title>
        <authorList>
            <person name="Jiang L."/>
            <person name="Lee J."/>
            <person name="Kim S.W."/>
        </authorList>
    </citation>
    <scope>NUCLEOTIDE SEQUENCE [LARGE SCALE GENOMIC DNA]</scope>
    <source>
        <strain evidence="5">KCTC 43072 / ATSA2</strain>
    </source>
</reference>
<dbReference type="PANTHER" id="PTHR43479:SF7">
    <property type="entry name" value="TETR-FAMILY TRANSCRIPTIONAL REGULATOR"/>
    <property type="match status" value="1"/>
</dbReference>
<gene>
    <name evidence="4" type="ORF">FFV09_13790</name>
</gene>
<dbReference type="Pfam" id="PF00440">
    <property type="entry name" value="TetR_N"/>
    <property type="match status" value="1"/>
</dbReference>
<feature type="domain" description="HTH tetR-type" evidence="3">
    <location>
        <begin position="14"/>
        <end position="74"/>
    </location>
</feature>
<dbReference type="EMBL" id="CP041217">
    <property type="protein sequence ID" value="QDH21822.1"/>
    <property type="molecule type" value="Genomic_DNA"/>
</dbReference>
<dbReference type="RefSeq" id="WP_141448366.1">
    <property type="nucleotide sequence ID" value="NZ_CP041217.1"/>
</dbReference>
<dbReference type="Proteomes" id="UP000316968">
    <property type="component" value="Chromosome"/>
</dbReference>
<dbReference type="AlphaFoldDB" id="A0A4Y6UVQ8"/>
<dbReference type="KEGG" id="saca:FFV09_13790"/>
<sequence>MKRDWTKKTTRGAKRTLDAFTAAMLDALTGKSFEQITVNELCENANYPRATFYNYFDDKYDLLHYIWHCLNQQIRLEQYEESEPEQRLFVLFDRAYDFIDAHQGTLNRIVKHNTKESFLLFHFRVQLSARVREMFDPSICRYRDQIPHEIIADHYCNTALLVLEWRFLHGNDCSKADTLRYLEHLLGDLNARSLNEA</sequence>
<dbReference type="InterPro" id="IPR001647">
    <property type="entry name" value="HTH_TetR"/>
</dbReference>
<dbReference type="Gene3D" id="1.10.357.10">
    <property type="entry name" value="Tetracycline Repressor, domain 2"/>
    <property type="match status" value="1"/>
</dbReference>
<proteinExistence type="predicted"/>
<evidence type="ECO:0000313" key="4">
    <source>
        <dbReference type="EMBL" id="QDH21822.1"/>
    </source>
</evidence>
<dbReference type="PANTHER" id="PTHR43479">
    <property type="entry name" value="ACREF/ENVCD OPERON REPRESSOR-RELATED"/>
    <property type="match status" value="1"/>
</dbReference>
<evidence type="ECO:0000256" key="2">
    <source>
        <dbReference type="PROSITE-ProRule" id="PRU00335"/>
    </source>
</evidence>
<protein>
    <submittedName>
        <fullName evidence="4">TetR/AcrR family transcriptional regulator</fullName>
    </submittedName>
</protein>
<evidence type="ECO:0000313" key="5">
    <source>
        <dbReference type="Proteomes" id="UP000316968"/>
    </source>
</evidence>
<accession>A0A4Y6UVQ8</accession>
<keyword evidence="1 2" id="KW-0238">DNA-binding</keyword>
<feature type="DNA-binding region" description="H-T-H motif" evidence="2">
    <location>
        <begin position="37"/>
        <end position="56"/>
    </location>
</feature>
<dbReference type="SUPFAM" id="SSF46689">
    <property type="entry name" value="Homeodomain-like"/>
    <property type="match status" value="1"/>
</dbReference>
<keyword evidence="5" id="KW-1185">Reference proteome</keyword>
<dbReference type="InterPro" id="IPR050624">
    <property type="entry name" value="HTH-type_Tx_Regulator"/>
</dbReference>
<dbReference type="InterPro" id="IPR009057">
    <property type="entry name" value="Homeodomain-like_sf"/>
</dbReference>
<dbReference type="OrthoDB" id="9810250at2"/>
<name>A0A4Y6UVQ8_SACBS</name>
<evidence type="ECO:0000259" key="3">
    <source>
        <dbReference type="PROSITE" id="PS50977"/>
    </source>
</evidence>
<dbReference type="PROSITE" id="PS50977">
    <property type="entry name" value="HTH_TETR_2"/>
    <property type="match status" value="1"/>
</dbReference>
<dbReference type="GO" id="GO:0003677">
    <property type="term" value="F:DNA binding"/>
    <property type="evidence" value="ECO:0007669"/>
    <property type="project" value="UniProtKB-UniRule"/>
</dbReference>
<evidence type="ECO:0000256" key="1">
    <source>
        <dbReference type="ARBA" id="ARBA00023125"/>
    </source>
</evidence>